<name>A0A1D1Z625_9ARAE</name>
<accession>A0A1D1Z625</accession>
<dbReference type="GO" id="GO:0017056">
    <property type="term" value="F:structural constituent of nuclear pore"/>
    <property type="evidence" value="ECO:0007669"/>
    <property type="project" value="InterPro"/>
</dbReference>
<proteinExistence type="predicted"/>
<dbReference type="GO" id="GO:0006606">
    <property type="term" value="P:protein import into nucleus"/>
    <property type="evidence" value="ECO:0007669"/>
    <property type="project" value="TreeGrafter"/>
</dbReference>
<gene>
    <name evidence="1" type="primary">NUP188_2</name>
    <name evidence="1" type="ORF">g.119430</name>
</gene>
<dbReference type="InterPro" id="IPR044840">
    <property type="entry name" value="Nup188"/>
</dbReference>
<reference evidence="1" key="1">
    <citation type="submission" date="2015-07" db="EMBL/GenBank/DDBJ databases">
        <title>Transcriptome Assembly of Anthurium amnicola.</title>
        <authorList>
            <person name="Suzuki J."/>
        </authorList>
    </citation>
    <scope>NUCLEOTIDE SEQUENCE</scope>
</reference>
<evidence type="ECO:0000313" key="1">
    <source>
        <dbReference type="EMBL" id="JAT62337.1"/>
    </source>
</evidence>
<dbReference type="PANTHER" id="PTHR31431:SF1">
    <property type="entry name" value="NUCLEOPORIN NUP188"/>
    <property type="match status" value="1"/>
</dbReference>
<protein>
    <submittedName>
        <fullName evidence="1">Nucleoporin NUP188</fullName>
    </submittedName>
</protein>
<organism evidence="1">
    <name type="scientific">Anthurium amnicola</name>
    <dbReference type="NCBI Taxonomy" id="1678845"/>
    <lineage>
        <taxon>Eukaryota</taxon>
        <taxon>Viridiplantae</taxon>
        <taxon>Streptophyta</taxon>
        <taxon>Embryophyta</taxon>
        <taxon>Tracheophyta</taxon>
        <taxon>Spermatophyta</taxon>
        <taxon>Magnoliopsida</taxon>
        <taxon>Liliopsida</taxon>
        <taxon>Araceae</taxon>
        <taxon>Pothoideae</taxon>
        <taxon>Potheae</taxon>
        <taxon>Anthurium</taxon>
    </lineage>
</organism>
<dbReference type="GO" id="GO:0006405">
    <property type="term" value="P:RNA export from nucleus"/>
    <property type="evidence" value="ECO:0007669"/>
    <property type="project" value="TreeGrafter"/>
</dbReference>
<sequence>MASATDGVEQAAQAKPVDESLWWDSFVLILEQLENASSSPDISSSLVKKLKSNHAWFLDSLSRFKPPNATSRLALDSPEISFGQKSLRVKLELREIALLVSSSLCLDEVQSYILVNRSIQLESSLSDRKRPEFLHSILIQYYLERQCLLKCIRWLFMQALYIGNVSHESVVVWEEALLLVDDGLENKLFTILKDLLYPASLQKRVHLSSISSNEVDLIALWVEESLIECNLVLDIFFLAYYENFCNCNSEQWESLCLVLKGIVSGSFNIGKLAASSEAKKSFYHANVQLLLILIETLDLENLLKMVHDDVPFRDSSIFSLMDIQRMDSIVSSLVPSETVEVGPLILAWAVFLYLLLSLPDKHDYHFLMEIDYMGYVHNAVVCAPFGYLMEILQYDFIMDSDGPVSGYRSVLKTFISAFIASFELAQQSESDTSKMILDILCKIYRGEESLCVQFWDRNSFIDEPIRSLLYSLKNDFPFNMVELVRLLSALCEGSWPAECVFNFLCSMDHVNSLYDIRGNSYASGNNEIVETPNLLHVEGFDLLTIPSGTQGHVLKVIDDNTAIVQWKCAHSGVSVLLLRLAEEFHSNSYEDIYLTLDLFYRMVLFNTRLCFALMAIDQSSMVQSTQPKGDVEKNAQIDLAKVVCSLVIRLVRGSGHVELVSLCINILVEMLKCVPSHVVEVTLKANIFGMSFNGSSSGLQLLSGGLAKMVVADYEQNVKSCSLTVSVLDFTLRLVEVGADDDMVSSLVVFSLQYILVNHENWSYKFRYARWKVTQKVFEVMKSCVKASQTSSKLSCLIREILLCDSSIHTVLFRAFCMRTQVLEGLYVSRLCDLREVEGLQVSVCLALDVVFAMLKDLLKDTSSGVPVFVQSVLSSTNKPIPVITAVASLISFFRYTAIQVAAARVLSMLCFVSAWAQPYSSENAFSVLDEMQIKELSCSIYEILIDEEMKSEDLLISVVNLLVSAARFQPAFLVSIILSMDYMESPSNNADGQNHQVVIAPAVVSSDSTRSSPLNSIMQYVKRSENLAKRSPRLLLSIINFIKALWNRNVQYMQILEIFRRSESFWEKMSWPIRNMEAACSSAEIVNDDEMLRLAYRYQFEAAILEIIAHDIFLHKRVLQDEMFEKQRSRTEMPKGGITCYPMDILSKWCESSTLESRIKLYSSVQYPEEIIHRAKVEVILCVVHMIVNLSIGDAGSLSLSLVQKILTAYKKLTEQPPFLALLQQYSMRGYSEGNEANIFVLTDLYYHIQGELEGRVIAPGHFKELFQYLLEQDIFQHYECKYDRDLWPLESDMCVFDVTHLRIDLGIELWDHSDWKRSKSVVERMLSLMHQINSVKFLAYSKNSSLRAFTCLLCVYMRNSDETQPNSLGDAISEPLLRSSIEHLCQCLQTAKDSLLPAMSPSEESLKFLATQVELLLSLFKSLLISYWHATNVVELLPVCLLLIRTSDKTLRLLSDVRQSTILHSVVNLFLTLLLTSIKSIYPISLDKFDSEVDLHAEASLLSLGLLPVLCKYTETSVHSNLSVAAMDSIIKGFLAPNTWLPVLQSHLHLQPIIHKLRQQDRLSSVPIILKFLLTLARTKGGAEMLHTANVFQSLKVLLTHFVKDELYSSNTEGFAIGNATNDEKDLKHIWGLGLAITASMMCSLGDGIASIEFMGNAIHYFFFEKASLMYYHLSFPKFSGDDHSQKKARIQKSQTYLTALKETEYALILTCMLAKHQNLWLREMKEMESELRETIIHMLGFISKVTQRVGDSPNRAPPLLCPPILKKEITLYGRPSFVESKHGWFTLAALGSVPQYESSTISSTHLSMGTENQANQRADFHKTYFSDIVAVQIYRIAFLLLKFLCTQARVATKRAEEVGYIDLAHFPELPMPETLHGIQDQSISIIVDICLANRSREIQPESQFLCHLLLQILEKSLYLELCVSHSCGIRPVSGRIEDFSKEIKMLMRVADECPSFKVSLKPLKQIIALVYPGILQISSIL</sequence>
<dbReference type="PANTHER" id="PTHR31431">
    <property type="entry name" value="NUCLEOPORIN NUP188 HOMOLOG"/>
    <property type="match status" value="1"/>
</dbReference>
<dbReference type="GO" id="GO:0044611">
    <property type="term" value="C:nuclear pore inner ring"/>
    <property type="evidence" value="ECO:0007669"/>
    <property type="project" value="TreeGrafter"/>
</dbReference>
<dbReference type="EMBL" id="GDJX01005599">
    <property type="protein sequence ID" value="JAT62337.1"/>
    <property type="molecule type" value="Transcribed_RNA"/>
</dbReference>